<protein>
    <submittedName>
        <fullName evidence="1">Putative NBD/HSP70 family sugar kinase</fullName>
    </submittedName>
</protein>
<dbReference type="InterPro" id="IPR036388">
    <property type="entry name" value="WH-like_DNA-bd_sf"/>
</dbReference>
<dbReference type="Pfam" id="PF13412">
    <property type="entry name" value="HTH_24"/>
    <property type="match status" value="1"/>
</dbReference>
<dbReference type="SUPFAM" id="SSF46785">
    <property type="entry name" value="Winged helix' DNA-binding domain"/>
    <property type="match status" value="1"/>
</dbReference>
<name>A0A2S8S3X5_9RHOB</name>
<dbReference type="PANTHER" id="PTHR18964:SF169">
    <property type="entry name" value="N-ACETYLMANNOSAMINE KINASE"/>
    <property type="match status" value="1"/>
</dbReference>
<dbReference type="InterPro" id="IPR000600">
    <property type="entry name" value="ROK"/>
</dbReference>
<dbReference type="Gene3D" id="1.10.10.10">
    <property type="entry name" value="Winged helix-like DNA-binding domain superfamily/Winged helix DNA-binding domain"/>
    <property type="match status" value="1"/>
</dbReference>
<dbReference type="Pfam" id="PF00480">
    <property type="entry name" value="ROK"/>
    <property type="match status" value="1"/>
</dbReference>
<dbReference type="SUPFAM" id="SSF53067">
    <property type="entry name" value="Actin-like ATPase domain"/>
    <property type="match status" value="1"/>
</dbReference>
<dbReference type="GO" id="GO:0009384">
    <property type="term" value="F:N-acylmannosamine kinase activity"/>
    <property type="evidence" value="ECO:0007669"/>
    <property type="project" value="TreeGrafter"/>
</dbReference>
<dbReference type="Proteomes" id="UP000238338">
    <property type="component" value="Unassembled WGS sequence"/>
</dbReference>
<accession>A0A2S8S3X5</accession>
<dbReference type="AlphaFoldDB" id="A0A2S8S3X5"/>
<dbReference type="InterPro" id="IPR043129">
    <property type="entry name" value="ATPase_NBD"/>
</dbReference>
<keyword evidence="1" id="KW-0808">Transferase</keyword>
<evidence type="ECO:0000313" key="1">
    <source>
        <dbReference type="EMBL" id="PQV55507.1"/>
    </source>
</evidence>
<dbReference type="InterPro" id="IPR036390">
    <property type="entry name" value="WH_DNA-bd_sf"/>
</dbReference>
<keyword evidence="2" id="KW-1185">Reference proteome</keyword>
<reference evidence="1 2" key="1">
    <citation type="submission" date="2018-02" db="EMBL/GenBank/DDBJ databases">
        <title>Genomic Encyclopedia of Archaeal and Bacterial Type Strains, Phase II (KMG-II): from individual species to whole genera.</title>
        <authorList>
            <person name="Goeker M."/>
        </authorList>
    </citation>
    <scope>NUCLEOTIDE SEQUENCE [LARGE SCALE GENOMIC DNA]</scope>
    <source>
        <strain evidence="1 2">DSM 18921</strain>
    </source>
</reference>
<keyword evidence="1" id="KW-0418">Kinase</keyword>
<sequence>MDISAIRDPLGGANQSGMRDHNERLVLSLILRHGALPSAEIARRANLSAQTVSIIIRALERDGLLLRGEPQRGKVGKPSIPMMLNPDGILSYGLNIGRKSVDLVLIDATGRLRAQRKETYPYPTPDTVTGFLTEAFAALSGALSARQRDRVAGIGVAAPSELWNWLDKVNAPGDEMQAWRDFDIAASVAGITGLPVVVQNDATAACTAEHVFGRGREFSDYGYFFIGSFIGGGVVLNDTVYSGRTGNAAAFGSIPVASAEGATQLIQHASIYLLERALEADGRDAAALWDPENDWSDFGAPLDAWIEHTARHLAIAVVAVVSVIDFEGILIDANCPPGVKARIIDRAQAAIDRMDTQGIERPVLTEASVGRNARAIGAASLRIIERYLLSHPRFG</sequence>
<gene>
    <name evidence="1" type="ORF">LX70_03169</name>
</gene>
<dbReference type="PANTHER" id="PTHR18964">
    <property type="entry name" value="ROK (REPRESSOR, ORF, KINASE) FAMILY"/>
    <property type="match status" value="1"/>
</dbReference>
<evidence type="ECO:0000313" key="2">
    <source>
        <dbReference type="Proteomes" id="UP000238338"/>
    </source>
</evidence>
<dbReference type="CDD" id="cd23763">
    <property type="entry name" value="ASKHA_ATPase_ROK"/>
    <property type="match status" value="1"/>
</dbReference>
<dbReference type="GO" id="GO:0019262">
    <property type="term" value="P:N-acetylneuraminate catabolic process"/>
    <property type="evidence" value="ECO:0007669"/>
    <property type="project" value="TreeGrafter"/>
</dbReference>
<dbReference type="EMBL" id="PVEP01000008">
    <property type="protein sequence ID" value="PQV55507.1"/>
    <property type="molecule type" value="Genomic_DNA"/>
</dbReference>
<comment type="caution">
    <text evidence="1">The sequence shown here is derived from an EMBL/GenBank/DDBJ whole genome shotgun (WGS) entry which is preliminary data.</text>
</comment>
<dbReference type="Gene3D" id="3.30.420.40">
    <property type="match status" value="2"/>
</dbReference>
<organism evidence="1 2">
    <name type="scientific">Albidovulum denitrificans</name>
    <dbReference type="NCBI Taxonomy" id="404881"/>
    <lineage>
        <taxon>Bacteria</taxon>
        <taxon>Pseudomonadati</taxon>
        <taxon>Pseudomonadota</taxon>
        <taxon>Alphaproteobacteria</taxon>
        <taxon>Rhodobacterales</taxon>
        <taxon>Paracoccaceae</taxon>
        <taxon>Albidovulum</taxon>
    </lineage>
</organism>
<proteinExistence type="predicted"/>